<feature type="transmembrane region" description="Helical" evidence="1">
    <location>
        <begin position="7"/>
        <end position="28"/>
    </location>
</feature>
<feature type="transmembrane region" description="Helical" evidence="1">
    <location>
        <begin position="137"/>
        <end position="161"/>
    </location>
</feature>
<evidence type="ECO:0000313" key="3">
    <source>
        <dbReference type="Proteomes" id="UP000016480"/>
    </source>
</evidence>
<feature type="transmembrane region" description="Helical" evidence="1">
    <location>
        <begin position="346"/>
        <end position="365"/>
    </location>
</feature>
<organism evidence="2 3">
    <name type="scientific">Pseudoalteromonas rubra</name>
    <dbReference type="NCBI Taxonomy" id="43658"/>
    <lineage>
        <taxon>Bacteria</taxon>
        <taxon>Pseudomonadati</taxon>
        <taxon>Pseudomonadota</taxon>
        <taxon>Gammaproteobacteria</taxon>
        <taxon>Alteromonadales</taxon>
        <taxon>Pseudoalteromonadaceae</taxon>
        <taxon>Pseudoalteromonas</taxon>
    </lineage>
</organism>
<keyword evidence="1" id="KW-1133">Transmembrane helix</keyword>
<evidence type="ECO:0008006" key="4">
    <source>
        <dbReference type="Google" id="ProtNLM"/>
    </source>
</evidence>
<gene>
    <name evidence="2" type="ORF">PRUB_a2908</name>
</gene>
<feature type="transmembrane region" description="Helical" evidence="1">
    <location>
        <begin position="181"/>
        <end position="203"/>
    </location>
</feature>
<feature type="transmembrane region" description="Helical" evidence="1">
    <location>
        <begin position="210"/>
        <end position="243"/>
    </location>
</feature>
<feature type="transmembrane region" description="Helical" evidence="1">
    <location>
        <begin position="400"/>
        <end position="418"/>
    </location>
</feature>
<evidence type="ECO:0000256" key="1">
    <source>
        <dbReference type="SAM" id="Phobius"/>
    </source>
</evidence>
<comment type="caution">
    <text evidence="2">The sequence shown here is derived from an EMBL/GenBank/DDBJ whole genome shotgun (WGS) entry which is preliminary data.</text>
</comment>
<keyword evidence="1" id="KW-0472">Membrane</keyword>
<dbReference type="EMBL" id="AHCD03000026">
    <property type="protein sequence ID" value="KAF7788284.1"/>
    <property type="molecule type" value="Genomic_DNA"/>
</dbReference>
<keyword evidence="1" id="KW-0812">Transmembrane</keyword>
<evidence type="ECO:0000313" key="2">
    <source>
        <dbReference type="EMBL" id="KAF7788284.1"/>
    </source>
</evidence>
<feature type="transmembrane region" description="Helical" evidence="1">
    <location>
        <begin position="282"/>
        <end position="306"/>
    </location>
</feature>
<feature type="transmembrane region" description="Helical" evidence="1">
    <location>
        <begin position="40"/>
        <end position="61"/>
    </location>
</feature>
<sequence length="426" mass="48910">MKVDKNTIAFFTSVVLFRVILEVSYVYLIHPIYGDSYLHFGLSFETVSYTLSWALFIFSLRFLKPNMNKVSDFALLTIIVSVLTPVSVISAYDSQRSFIPFVLLFIPIILIWAFCDKKLVKPIKVPQFKNSVLILKVVSWAMVLYLVFLYIVTGAVFNANLNFTKVYEFRDVNSQLTDVGVLSYLNIWAYKVFAAFLFCYFLLKRKFGICLFLFGVYTFFYSINNHKAVFFLPFLLFSIWYYFKKTNSALVIPLGLSFLVFSVLVVNIFVDIQYVASMVIRRLFFVPSGMTFDYYEFTNIYGYVYWRDSVLSFLGGYQHDLPLSFAVGKHLLSSELGANNGFVSTGYAHAGVFGVIFYSMMFAYVLRLIDHVTERGLPLWLAFALTAIPIRAMVISSDFFTVMLTHGLLLSTLIVLLLPKNEQSDD</sequence>
<dbReference type="Proteomes" id="UP000016480">
    <property type="component" value="Unassembled WGS sequence"/>
</dbReference>
<feature type="transmembrane region" description="Helical" evidence="1">
    <location>
        <begin position="377"/>
        <end position="394"/>
    </location>
</feature>
<feature type="transmembrane region" description="Helical" evidence="1">
    <location>
        <begin position="73"/>
        <end position="92"/>
    </location>
</feature>
<accession>A0A8T0CBX9</accession>
<proteinExistence type="predicted"/>
<protein>
    <recommendedName>
        <fullName evidence="4">Oligosaccharide repeat unit polymerase</fullName>
    </recommendedName>
</protein>
<reference evidence="2 3" key="1">
    <citation type="journal article" date="2012" name="J. Bacteriol.">
        <title>Genome sequence of the cycloprodigiosin-producing bacterial strain Pseudoalteromonas rubra ATCC 29570(T).</title>
        <authorList>
            <person name="Xie B.B."/>
            <person name="Shu Y.L."/>
            <person name="Qin Q.L."/>
            <person name="Rong J.C."/>
            <person name="Zhang X.Y."/>
            <person name="Chen X.L."/>
            <person name="Zhou B.C."/>
            <person name="Zhang Y.Z."/>
        </authorList>
    </citation>
    <scope>NUCLEOTIDE SEQUENCE [LARGE SCALE GENOMIC DNA]</scope>
    <source>
        <strain evidence="2 3">DSM 6842</strain>
    </source>
</reference>
<dbReference type="GeneID" id="61356328"/>
<dbReference type="RefSeq" id="WP_010383584.1">
    <property type="nucleotide sequence ID" value="NZ_AHCD03000026.1"/>
</dbReference>
<dbReference type="AlphaFoldDB" id="A0A8T0CBX9"/>
<name>A0A8T0CBX9_9GAMM</name>
<feature type="transmembrane region" description="Helical" evidence="1">
    <location>
        <begin position="98"/>
        <end position="116"/>
    </location>
</feature>
<feature type="transmembrane region" description="Helical" evidence="1">
    <location>
        <begin position="249"/>
        <end position="270"/>
    </location>
</feature>